<keyword evidence="5" id="KW-0472">Membrane</keyword>
<dbReference type="GO" id="GO:1990904">
    <property type="term" value="C:ribonucleoprotein complex"/>
    <property type="evidence" value="ECO:0007669"/>
    <property type="project" value="UniProtKB-KW"/>
</dbReference>
<keyword evidence="2" id="KW-0689">Ribosomal protein</keyword>
<gene>
    <name evidence="6" type="ORF">SARC_00950</name>
</gene>
<name>A0A0L0GD12_9EUKA</name>
<comment type="similarity">
    <text evidence="1">Belongs to the universal ribosomal protein uL10 family.</text>
</comment>
<proteinExistence type="inferred from homology"/>
<keyword evidence="3" id="KW-0687">Ribonucleoprotein</keyword>
<dbReference type="Gene3D" id="3.30.70.1730">
    <property type="match status" value="1"/>
</dbReference>
<evidence type="ECO:0000256" key="1">
    <source>
        <dbReference type="ARBA" id="ARBA00008889"/>
    </source>
</evidence>
<evidence type="ECO:0000256" key="3">
    <source>
        <dbReference type="ARBA" id="ARBA00023274"/>
    </source>
</evidence>
<dbReference type="Pfam" id="PF00466">
    <property type="entry name" value="Ribosomal_L10"/>
    <property type="match status" value="1"/>
</dbReference>
<sequence length="334" mass="36591">MDEQREAPDGPASKQRRQSIQTESITEKLNDIYGFAMDVVEIRTPAPRYYSAAAAQVETDEKDASSPPKAIVHLEGANLRKKYLLHELNRTLASSSMVAVLQHHSLSVEEMMAFRQTLKAKNLEFTIVRNKLTRKALAGVHRFLVFPLHSRLKWQLCEICCPCFANDMACIANNMAYITNDMACIANDMACIANDMACIANDMACIANDMACIANDMACIADDMAYIANDMACIANDMAYIANGMAGIANDMACIANDMACIANDMACIANDMAYIANDMACIANDMAYIANNMAGIANDMISNKRLNPQALTWPSTAAFTFCFWCLVILTGVS</sequence>
<feature type="transmembrane region" description="Helical" evidence="5">
    <location>
        <begin position="312"/>
        <end position="333"/>
    </location>
</feature>
<feature type="region of interest" description="Disordered" evidence="4">
    <location>
        <begin position="1"/>
        <end position="23"/>
    </location>
</feature>
<keyword evidence="5" id="KW-0812">Transmembrane</keyword>
<reference evidence="6 7" key="1">
    <citation type="submission" date="2011-02" db="EMBL/GenBank/DDBJ databases">
        <title>The Genome Sequence of Sphaeroforma arctica JP610.</title>
        <authorList>
            <consortium name="The Broad Institute Genome Sequencing Platform"/>
            <person name="Russ C."/>
            <person name="Cuomo C."/>
            <person name="Young S.K."/>
            <person name="Zeng Q."/>
            <person name="Gargeya S."/>
            <person name="Alvarado L."/>
            <person name="Berlin A."/>
            <person name="Chapman S.B."/>
            <person name="Chen Z."/>
            <person name="Freedman E."/>
            <person name="Gellesch M."/>
            <person name="Goldberg J."/>
            <person name="Griggs A."/>
            <person name="Gujja S."/>
            <person name="Heilman E."/>
            <person name="Heiman D."/>
            <person name="Howarth C."/>
            <person name="Mehta T."/>
            <person name="Neiman D."/>
            <person name="Pearson M."/>
            <person name="Roberts A."/>
            <person name="Saif S."/>
            <person name="Shea T."/>
            <person name="Shenoy N."/>
            <person name="Sisk P."/>
            <person name="Stolte C."/>
            <person name="Sykes S."/>
            <person name="White J."/>
            <person name="Yandava C."/>
            <person name="Burger G."/>
            <person name="Gray M.W."/>
            <person name="Holland P.W.H."/>
            <person name="King N."/>
            <person name="Lang F.B.F."/>
            <person name="Roger A.J."/>
            <person name="Ruiz-Trillo I."/>
            <person name="Haas B."/>
            <person name="Nusbaum C."/>
            <person name="Birren B."/>
        </authorList>
    </citation>
    <scope>NUCLEOTIDE SEQUENCE [LARGE SCALE GENOMIC DNA]</scope>
    <source>
        <strain evidence="6 7">JP610</strain>
    </source>
</reference>
<dbReference type="RefSeq" id="XP_014160807.1">
    <property type="nucleotide sequence ID" value="XM_014305332.1"/>
</dbReference>
<dbReference type="GeneID" id="25901454"/>
<keyword evidence="5" id="KW-1133">Transmembrane helix</keyword>
<dbReference type="PANTHER" id="PTHR11560">
    <property type="entry name" value="39S RIBOSOMAL PROTEIN L10, MITOCHONDRIAL"/>
    <property type="match status" value="1"/>
</dbReference>
<dbReference type="GO" id="GO:0005840">
    <property type="term" value="C:ribosome"/>
    <property type="evidence" value="ECO:0007669"/>
    <property type="project" value="UniProtKB-KW"/>
</dbReference>
<dbReference type="InterPro" id="IPR043141">
    <property type="entry name" value="Ribosomal_uL10-like_sf"/>
</dbReference>
<dbReference type="InterPro" id="IPR047865">
    <property type="entry name" value="Ribosomal_uL10_bac_type"/>
</dbReference>
<protein>
    <submittedName>
        <fullName evidence="6">Uncharacterized protein</fullName>
    </submittedName>
</protein>
<dbReference type="eggNOG" id="ENOG502QQXV">
    <property type="taxonomic scope" value="Eukaryota"/>
</dbReference>
<organism evidence="6 7">
    <name type="scientific">Sphaeroforma arctica JP610</name>
    <dbReference type="NCBI Taxonomy" id="667725"/>
    <lineage>
        <taxon>Eukaryota</taxon>
        <taxon>Ichthyosporea</taxon>
        <taxon>Ichthyophonida</taxon>
        <taxon>Sphaeroforma</taxon>
    </lineage>
</organism>
<dbReference type="STRING" id="667725.A0A0L0GD12"/>
<dbReference type="OrthoDB" id="10629004at2759"/>
<dbReference type="AlphaFoldDB" id="A0A0L0GD12"/>
<dbReference type="InterPro" id="IPR001790">
    <property type="entry name" value="Ribosomal_uL10"/>
</dbReference>
<evidence type="ECO:0000313" key="6">
    <source>
        <dbReference type="EMBL" id="KNC86905.1"/>
    </source>
</evidence>
<keyword evidence="7" id="KW-1185">Reference proteome</keyword>
<evidence type="ECO:0000256" key="4">
    <source>
        <dbReference type="SAM" id="MobiDB-lite"/>
    </source>
</evidence>
<dbReference type="SUPFAM" id="SSF160369">
    <property type="entry name" value="Ribosomal protein L10-like"/>
    <property type="match status" value="1"/>
</dbReference>
<evidence type="ECO:0000256" key="2">
    <source>
        <dbReference type="ARBA" id="ARBA00022980"/>
    </source>
</evidence>
<dbReference type="Proteomes" id="UP000054560">
    <property type="component" value="Unassembled WGS sequence"/>
</dbReference>
<evidence type="ECO:0000313" key="7">
    <source>
        <dbReference type="Proteomes" id="UP000054560"/>
    </source>
</evidence>
<accession>A0A0L0GD12</accession>
<evidence type="ECO:0000256" key="5">
    <source>
        <dbReference type="SAM" id="Phobius"/>
    </source>
</evidence>
<dbReference type="EMBL" id="KQ241630">
    <property type="protein sequence ID" value="KNC86905.1"/>
    <property type="molecule type" value="Genomic_DNA"/>
</dbReference>